<name>A0AAP0P4R8_9MAGN</name>
<comment type="similarity">
    <text evidence="1 3">Belongs to the UDP-glycosyltransferase family.</text>
</comment>
<evidence type="ECO:0000313" key="6">
    <source>
        <dbReference type="Proteomes" id="UP001417504"/>
    </source>
</evidence>
<dbReference type="PANTHER" id="PTHR48047:SF61">
    <property type="entry name" value="OS04G0273600 PROTEIN"/>
    <property type="match status" value="1"/>
</dbReference>
<dbReference type="InterPro" id="IPR002213">
    <property type="entry name" value="UDP_glucos_trans"/>
</dbReference>
<dbReference type="SUPFAM" id="SSF53756">
    <property type="entry name" value="UDP-Glycosyltransferase/glycogen phosphorylase"/>
    <property type="match status" value="1"/>
</dbReference>
<dbReference type="CDD" id="cd03784">
    <property type="entry name" value="GT1_Gtf-like"/>
    <property type="match status" value="1"/>
</dbReference>
<reference evidence="5 6" key="1">
    <citation type="submission" date="2024-01" db="EMBL/GenBank/DDBJ databases">
        <title>Genome assemblies of Stephania.</title>
        <authorList>
            <person name="Yang L."/>
        </authorList>
    </citation>
    <scope>NUCLEOTIDE SEQUENCE [LARGE SCALE GENOMIC DNA]</scope>
    <source>
        <strain evidence="5">QJT</strain>
        <tissue evidence="5">Leaf</tissue>
    </source>
</reference>
<dbReference type="EMBL" id="JBBNAE010000004">
    <property type="protein sequence ID" value="KAK9131002.1"/>
    <property type="molecule type" value="Genomic_DNA"/>
</dbReference>
<dbReference type="Gene3D" id="3.40.50.2000">
    <property type="entry name" value="Glycogen Phosphorylase B"/>
    <property type="match status" value="2"/>
</dbReference>
<dbReference type="AlphaFoldDB" id="A0AAP0P4R8"/>
<dbReference type="PROSITE" id="PS00375">
    <property type="entry name" value="UDPGT"/>
    <property type="match status" value="1"/>
</dbReference>
<keyword evidence="2 3" id="KW-0808">Transferase</keyword>
<evidence type="ECO:0000256" key="3">
    <source>
        <dbReference type="RuleBase" id="RU003718"/>
    </source>
</evidence>
<accession>A0AAP0P4R8</accession>
<dbReference type="GO" id="GO:0035251">
    <property type="term" value="F:UDP-glucosyltransferase activity"/>
    <property type="evidence" value="ECO:0007669"/>
    <property type="project" value="TreeGrafter"/>
</dbReference>
<dbReference type="FunFam" id="3.40.50.2000:FF:000064">
    <property type="entry name" value="Glycosyltransferase"/>
    <property type="match status" value="1"/>
</dbReference>
<gene>
    <name evidence="5" type="ORF">Sjap_011489</name>
</gene>
<dbReference type="EC" id="2.4.1.-" evidence="4"/>
<dbReference type="InterPro" id="IPR035595">
    <property type="entry name" value="UDP_glycos_trans_CS"/>
</dbReference>
<organism evidence="5 6">
    <name type="scientific">Stephania japonica</name>
    <dbReference type="NCBI Taxonomy" id="461633"/>
    <lineage>
        <taxon>Eukaryota</taxon>
        <taxon>Viridiplantae</taxon>
        <taxon>Streptophyta</taxon>
        <taxon>Embryophyta</taxon>
        <taxon>Tracheophyta</taxon>
        <taxon>Spermatophyta</taxon>
        <taxon>Magnoliopsida</taxon>
        <taxon>Ranunculales</taxon>
        <taxon>Menispermaceae</taxon>
        <taxon>Menispermoideae</taxon>
        <taxon>Cissampelideae</taxon>
        <taxon>Stephania</taxon>
    </lineage>
</organism>
<sequence>MEHDSTATGPPAPPRPTVVLFPFMAQGHLNPFLDLARLLAVRSPSLSITIVSTPATTLSLRPRFLRHHPTVHFADLSAHLPSHSHSTDALSTPAAVSDFYRTSHSLLSAPFLRLLRRLPRPPTCVVSDMFLAFSVHAAHSVGSKHVTLYTSGPYAMSIYNSIWTHFPHKINKVDDCDDDGDWVIRLPGLPDGVTVERSQISENMNRADPDDPSSWFAKSQAEFNRGSDGSLWNTVEVLEKSSLEYWANNSFDGDPKPVWAIGPLLPLSEKEYERGSKVPGTSPAEIIEWLDRKPPKSTIYVSFGSQNSVPPPQMRELARGLELSSQPFIWVLRNPTGIDIEAEFQPEWLPERFEERMRETQQGLLVRNWAPQIEILSHGSIGAFLSHCGWNSVLESLSWGVPLIGWPLGSEQFYNAKLLVEELGVCVEVARGFDAAVDGKELAGKVGAAVAGEAAEEMRRRVERLSVEMRRAVGEVDGVKGSSLRALDEFLEILETWNNETCPRG</sequence>
<dbReference type="Pfam" id="PF00201">
    <property type="entry name" value="UDPGT"/>
    <property type="match status" value="1"/>
</dbReference>
<evidence type="ECO:0000256" key="2">
    <source>
        <dbReference type="ARBA" id="ARBA00022679"/>
    </source>
</evidence>
<keyword evidence="3" id="KW-0328">Glycosyltransferase</keyword>
<evidence type="ECO:0000256" key="1">
    <source>
        <dbReference type="ARBA" id="ARBA00009995"/>
    </source>
</evidence>
<evidence type="ECO:0000313" key="5">
    <source>
        <dbReference type="EMBL" id="KAK9131002.1"/>
    </source>
</evidence>
<evidence type="ECO:0000256" key="4">
    <source>
        <dbReference type="RuleBase" id="RU362057"/>
    </source>
</evidence>
<comment type="caution">
    <text evidence="5">The sequence shown here is derived from an EMBL/GenBank/DDBJ whole genome shotgun (WGS) entry which is preliminary data.</text>
</comment>
<dbReference type="PANTHER" id="PTHR48047">
    <property type="entry name" value="GLYCOSYLTRANSFERASE"/>
    <property type="match status" value="1"/>
</dbReference>
<dbReference type="Proteomes" id="UP001417504">
    <property type="component" value="Unassembled WGS sequence"/>
</dbReference>
<protein>
    <recommendedName>
        <fullName evidence="4">Glycosyltransferase</fullName>
        <ecNumber evidence="4">2.4.1.-</ecNumber>
    </recommendedName>
</protein>
<proteinExistence type="inferred from homology"/>
<keyword evidence="6" id="KW-1185">Reference proteome</keyword>